<accession>A0ABV9XW40</accession>
<evidence type="ECO:0000259" key="1">
    <source>
        <dbReference type="Pfam" id="PF19054"/>
    </source>
</evidence>
<proteinExistence type="predicted"/>
<dbReference type="InterPro" id="IPR010982">
    <property type="entry name" value="Lambda_DNA-bd_dom_sf"/>
</dbReference>
<dbReference type="Pfam" id="PF13560">
    <property type="entry name" value="HTH_31"/>
    <property type="match status" value="1"/>
</dbReference>
<comment type="caution">
    <text evidence="2">The sequence shown here is derived from an EMBL/GenBank/DDBJ whole genome shotgun (WGS) entry which is preliminary data.</text>
</comment>
<dbReference type="EMBL" id="JBHSJB010000011">
    <property type="protein sequence ID" value="MFC5054481.1"/>
    <property type="molecule type" value="Genomic_DNA"/>
</dbReference>
<feature type="domain" description="DUF5753" evidence="1">
    <location>
        <begin position="109"/>
        <end position="267"/>
    </location>
</feature>
<reference evidence="3" key="1">
    <citation type="journal article" date="2019" name="Int. J. Syst. Evol. Microbiol.">
        <title>The Global Catalogue of Microorganisms (GCM) 10K type strain sequencing project: providing services to taxonomists for standard genome sequencing and annotation.</title>
        <authorList>
            <consortium name="The Broad Institute Genomics Platform"/>
            <consortium name="The Broad Institute Genome Sequencing Center for Infectious Disease"/>
            <person name="Wu L."/>
            <person name="Ma J."/>
        </authorList>
    </citation>
    <scope>NUCLEOTIDE SEQUENCE [LARGE SCALE GENOMIC DNA]</scope>
    <source>
        <strain evidence="3">KCTC 12848</strain>
    </source>
</reference>
<evidence type="ECO:0000313" key="3">
    <source>
        <dbReference type="Proteomes" id="UP001595833"/>
    </source>
</evidence>
<protein>
    <submittedName>
        <fullName evidence="2">Helix-turn-helix domain-containing protein</fullName>
    </submittedName>
</protein>
<sequence length="269" mass="29777">METSHESTRPSTAHSRELGAYLRLVRKRSEIPFKELLETLAWSAGKLSKLERGTRHTHPQEIAFLLGACGVDKAMRERIMALAASPDTGSFVRVHDSSPDTLLGLRTDEEQATTVTSYDPVGIPALVQTDDYTRALTDDEETVTARLERQSSLATPSWRRVTVFLREAALGAVVGSTLVMRDQLLHLTLLSGTPNTVIRVIPRHQPLSAALCHPATLLTLQPPARPMVHVETDLATTFHDAPELVTAYQDKFRQLNHLALDPTESRTHP</sequence>
<evidence type="ECO:0000313" key="2">
    <source>
        <dbReference type="EMBL" id="MFC5054481.1"/>
    </source>
</evidence>
<gene>
    <name evidence="2" type="ORF">ACFPFM_12035</name>
</gene>
<keyword evidence="3" id="KW-1185">Reference proteome</keyword>
<dbReference type="Gene3D" id="1.10.260.40">
    <property type="entry name" value="lambda repressor-like DNA-binding domains"/>
    <property type="match status" value="1"/>
</dbReference>
<organism evidence="2 3">
    <name type="scientific">Saccharothrix xinjiangensis</name>
    <dbReference type="NCBI Taxonomy" id="204798"/>
    <lineage>
        <taxon>Bacteria</taxon>
        <taxon>Bacillati</taxon>
        <taxon>Actinomycetota</taxon>
        <taxon>Actinomycetes</taxon>
        <taxon>Pseudonocardiales</taxon>
        <taxon>Pseudonocardiaceae</taxon>
        <taxon>Saccharothrix</taxon>
    </lineage>
</organism>
<dbReference type="SUPFAM" id="SSF47413">
    <property type="entry name" value="lambda repressor-like DNA-binding domains"/>
    <property type="match status" value="1"/>
</dbReference>
<name>A0ABV9XW40_9PSEU</name>
<dbReference type="RefSeq" id="WP_344034213.1">
    <property type="nucleotide sequence ID" value="NZ_BAAAKE010000001.1"/>
</dbReference>
<dbReference type="Pfam" id="PF19054">
    <property type="entry name" value="DUF5753"/>
    <property type="match status" value="1"/>
</dbReference>
<dbReference type="InterPro" id="IPR043917">
    <property type="entry name" value="DUF5753"/>
</dbReference>
<dbReference type="Proteomes" id="UP001595833">
    <property type="component" value="Unassembled WGS sequence"/>
</dbReference>